<evidence type="ECO:0000313" key="3">
    <source>
        <dbReference type="Proteomes" id="UP000706333"/>
    </source>
</evidence>
<proteinExistence type="inferred from homology"/>
<dbReference type="Gene3D" id="3.30.70.120">
    <property type="match status" value="1"/>
</dbReference>
<accession>A0A934WIB7</accession>
<reference evidence="2" key="1">
    <citation type="submission" date="2017-05" db="EMBL/GenBank/DDBJ databases">
        <authorList>
            <person name="Imhoff J.F."/>
            <person name="Rahn T."/>
            <person name="Kuenzel S."/>
            <person name="Neulinger S.C."/>
        </authorList>
    </citation>
    <scope>NUCLEOTIDE SEQUENCE</scope>
    <source>
        <strain evidence="2">LMG 28126</strain>
    </source>
</reference>
<keyword evidence="3" id="KW-1185">Reference proteome</keyword>
<comment type="similarity">
    <text evidence="1">Belongs to the CutA family.</text>
</comment>
<dbReference type="Proteomes" id="UP000706333">
    <property type="component" value="Unassembled WGS sequence"/>
</dbReference>
<dbReference type="AlphaFoldDB" id="A0A934WIB7"/>
<dbReference type="RefSeq" id="WP_201156366.1">
    <property type="nucleotide sequence ID" value="NZ_NHSD01000140.1"/>
</dbReference>
<comment type="caution">
    <text evidence="2">The sequence shown here is derived from an EMBL/GenBank/DDBJ whole genome shotgun (WGS) entry which is preliminary data.</text>
</comment>
<protein>
    <submittedName>
        <fullName evidence="2">Divalent-cation tolerance protein CutA</fullName>
    </submittedName>
</protein>
<dbReference type="GO" id="GO:0010038">
    <property type="term" value="P:response to metal ion"/>
    <property type="evidence" value="ECO:0007669"/>
    <property type="project" value="InterPro"/>
</dbReference>
<dbReference type="InterPro" id="IPR011322">
    <property type="entry name" value="N-reg_PII-like_a/b"/>
</dbReference>
<organism evidence="2 3">
    <name type="scientific">Rhodobaculum claviforme</name>
    <dbReference type="NCBI Taxonomy" id="1549854"/>
    <lineage>
        <taxon>Bacteria</taxon>
        <taxon>Pseudomonadati</taxon>
        <taxon>Pseudomonadota</taxon>
        <taxon>Alphaproteobacteria</taxon>
        <taxon>Rhodobacterales</taxon>
        <taxon>Paracoccaceae</taxon>
        <taxon>Rhodobaculum</taxon>
    </lineage>
</organism>
<gene>
    <name evidence="2" type="ORF">CCR87_04380</name>
</gene>
<evidence type="ECO:0000313" key="2">
    <source>
        <dbReference type="EMBL" id="MBK5926597.1"/>
    </source>
</evidence>
<dbReference type="PANTHER" id="PTHR23419">
    <property type="entry name" value="DIVALENT CATION TOLERANCE CUTA-RELATED"/>
    <property type="match status" value="1"/>
</dbReference>
<name>A0A934WIB7_9RHOB</name>
<evidence type="ECO:0000256" key="1">
    <source>
        <dbReference type="ARBA" id="ARBA00010169"/>
    </source>
</evidence>
<dbReference type="InterPro" id="IPR004323">
    <property type="entry name" value="Ion_tolerance_CutA"/>
</dbReference>
<reference evidence="2" key="2">
    <citation type="journal article" date="2020" name="Microorganisms">
        <title>Osmotic Adaptation and Compatible Solute Biosynthesis of Phototrophic Bacteria as Revealed from Genome Analyses.</title>
        <authorList>
            <person name="Imhoff J.F."/>
            <person name="Rahn T."/>
            <person name="Kunzel S."/>
            <person name="Keller A."/>
            <person name="Neulinger S.C."/>
        </authorList>
    </citation>
    <scope>NUCLEOTIDE SEQUENCE</scope>
    <source>
        <strain evidence="2">LMG 28126</strain>
    </source>
</reference>
<dbReference type="Pfam" id="PF03091">
    <property type="entry name" value="CutA1"/>
    <property type="match status" value="1"/>
</dbReference>
<dbReference type="SUPFAM" id="SSF54913">
    <property type="entry name" value="GlnB-like"/>
    <property type="match status" value="1"/>
</dbReference>
<dbReference type="InterPro" id="IPR015867">
    <property type="entry name" value="N-reg_PII/ATP_PRibTrfase_C"/>
</dbReference>
<dbReference type="EMBL" id="NHSD01000140">
    <property type="protein sequence ID" value="MBK5926597.1"/>
    <property type="molecule type" value="Genomic_DNA"/>
</dbReference>
<dbReference type="PANTHER" id="PTHR23419:SF8">
    <property type="entry name" value="FI09726P"/>
    <property type="match status" value="1"/>
</dbReference>
<dbReference type="GO" id="GO:0005507">
    <property type="term" value="F:copper ion binding"/>
    <property type="evidence" value="ECO:0007669"/>
    <property type="project" value="TreeGrafter"/>
</dbReference>
<sequence length="106" mass="11398">MTEFIEIEITCPDAASAEAVARACVGARLAACANIRPGLRSLYRWQGTVQDDAEVGLTLKTRAALFDAVCAEVVRLHPYEVPAIVALPMVAVAPSFADWLRAETQP</sequence>